<evidence type="ECO:0000313" key="12">
    <source>
        <dbReference type="Proteomes" id="UP000077384"/>
    </source>
</evidence>
<dbReference type="InterPro" id="IPR006685">
    <property type="entry name" value="MscS_channel_2nd"/>
</dbReference>
<dbReference type="SUPFAM" id="SSF50182">
    <property type="entry name" value="Sm-like ribonucleoproteins"/>
    <property type="match status" value="1"/>
</dbReference>
<organism evidence="10 12">
    <name type="scientific">Clostridium coskatii</name>
    <dbReference type="NCBI Taxonomy" id="1705578"/>
    <lineage>
        <taxon>Bacteria</taxon>
        <taxon>Bacillati</taxon>
        <taxon>Bacillota</taxon>
        <taxon>Clostridia</taxon>
        <taxon>Eubacteriales</taxon>
        <taxon>Clostridiaceae</taxon>
        <taxon>Clostridium</taxon>
    </lineage>
</organism>
<feature type="domain" description="Mechanosensitive ion channel MscS C-terminal" evidence="9">
    <location>
        <begin position="200"/>
        <end position="284"/>
    </location>
</feature>
<dbReference type="InterPro" id="IPR011066">
    <property type="entry name" value="MscS_channel_C_sf"/>
</dbReference>
<evidence type="ECO:0000313" key="13">
    <source>
        <dbReference type="Proteomes" id="UP000093694"/>
    </source>
</evidence>
<dbReference type="FunFam" id="2.30.30.60:FF:000001">
    <property type="entry name" value="MscS Mechanosensitive ion channel"/>
    <property type="match status" value="1"/>
</dbReference>
<evidence type="ECO:0000256" key="7">
    <source>
        <dbReference type="SAM" id="Phobius"/>
    </source>
</evidence>
<dbReference type="Pfam" id="PF21082">
    <property type="entry name" value="MS_channel_3rd"/>
    <property type="match status" value="1"/>
</dbReference>
<dbReference type="SUPFAM" id="SSF82689">
    <property type="entry name" value="Mechanosensitive channel protein MscS (YggB), C-terminal domain"/>
    <property type="match status" value="1"/>
</dbReference>
<dbReference type="AlphaFoldDB" id="A0A162NG22"/>
<reference evidence="10 12" key="1">
    <citation type="journal article" date="2015" name="Biotechnol. Bioeng.">
        <title>Genome sequence and phenotypic characterization of Caulobacter segnis.</title>
        <authorList>
            <person name="Patel S."/>
            <person name="Fletcher B."/>
            <person name="Scott D.C."/>
            <person name="Ely B."/>
        </authorList>
    </citation>
    <scope>NUCLEOTIDE SEQUENCE [LARGE SCALE GENOMIC DNA]</scope>
    <source>
        <strain evidence="10 12">PS02</strain>
    </source>
</reference>
<evidence type="ECO:0000259" key="8">
    <source>
        <dbReference type="Pfam" id="PF00924"/>
    </source>
</evidence>
<proteinExistence type="inferred from homology"/>
<gene>
    <name evidence="10" type="primary">ykuT</name>
    <name evidence="11" type="ORF">CLCOS_38760</name>
    <name evidence="10" type="ORF">WX73_00476</name>
</gene>
<evidence type="ECO:0000259" key="9">
    <source>
        <dbReference type="Pfam" id="PF21082"/>
    </source>
</evidence>
<evidence type="ECO:0000256" key="2">
    <source>
        <dbReference type="ARBA" id="ARBA00008017"/>
    </source>
</evidence>
<dbReference type="Proteomes" id="UP000077384">
    <property type="component" value="Unassembled WGS sequence"/>
</dbReference>
<dbReference type="Gene3D" id="1.10.287.1260">
    <property type="match status" value="1"/>
</dbReference>
<accession>A0A162NG22</accession>
<dbReference type="RefSeq" id="WP_063601245.1">
    <property type="nucleotide sequence ID" value="NZ_LITQ01000015.1"/>
</dbReference>
<evidence type="ECO:0000256" key="1">
    <source>
        <dbReference type="ARBA" id="ARBA00004651"/>
    </source>
</evidence>
<dbReference type="Proteomes" id="UP000093694">
    <property type="component" value="Unassembled WGS sequence"/>
</dbReference>
<dbReference type="SUPFAM" id="SSF82861">
    <property type="entry name" value="Mechanosensitive channel protein MscS (YggB), transmembrane region"/>
    <property type="match status" value="1"/>
</dbReference>
<keyword evidence="5 7" id="KW-1133">Transmembrane helix</keyword>
<evidence type="ECO:0000256" key="4">
    <source>
        <dbReference type="ARBA" id="ARBA00022692"/>
    </source>
</evidence>
<feature type="transmembrane region" description="Helical" evidence="7">
    <location>
        <begin position="88"/>
        <end position="105"/>
    </location>
</feature>
<comment type="caution">
    <text evidence="10">The sequence shown here is derived from an EMBL/GenBank/DDBJ whole genome shotgun (WGS) entry which is preliminary data.</text>
</comment>
<dbReference type="InterPro" id="IPR011014">
    <property type="entry name" value="MscS_channel_TM-2"/>
</dbReference>
<comment type="subcellular location">
    <subcellularLocation>
        <location evidence="1">Cell membrane</location>
        <topology evidence="1">Multi-pass membrane protein</topology>
    </subcellularLocation>
</comment>
<dbReference type="PANTHER" id="PTHR30460:SF0">
    <property type="entry name" value="MODERATE CONDUCTANCE MECHANOSENSITIVE CHANNEL YBIO"/>
    <property type="match status" value="1"/>
</dbReference>
<keyword evidence="6 7" id="KW-0472">Membrane</keyword>
<evidence type="ECO:0000256" key="3">
    <source>
        <dbReference type="ARBA" id="ARBA00022475"/>
    </source>
</evidence>
<protein>
    <submittedName>
        <fullName evidence="10 11">MscS family protein YkuT</fullName>
    </submittedName>
</protein>
<dbReference type="EMBL" id="LROR01000088">
    <property type="protein sequence ID" value="OBR90893.1"/>
    <property type="molecule type" value="Genomic_DNA"/>
</dbReference>
<keyword evidence="4 7" id="KW-0812">Transmembrane</keyword>
<dbReference type="Gene3D" id="3.30.70.100">
    <property type="match status" value="1"/>
</dbReference>
<reference evidence="11 13" key="2">
    <citation type="journal article" date="2016" name="Front. Microbiol.">
        <title>Industrial Acetogenic Biocatalysts: A Comparative Metabolic and Genomic Analysis.</title>
        <authorList>
            <person name="Bengelsdorf F."/>
            <person name="Poehlein A."/>
            <person name="Sonja S."/>
            <person name="Erz C."/>
            <person name="Hummel T."/>
            <person name="Hoffmeister S."/>
            <person name="Daniel R."/>
            <person name="Durre P."/>
        </authorList>
    </citation>
    <scope>NUCLEOTIDE SEQUENCE [LARGE SCALE GENOMIC DNA]</scope>
    <source>
        <strain evidence="11 13">PTA-10522</strain>
    </source>
</reference>
<evidence type="ECO:0000256" key="6">
    <source>
        <dbReference type="ARBA" id="ARBA00023136"/>
    </source>
</evidence>
<name>A0A162NG22_9CLOT</name>
<dbReference type="InterPro" id="IPR010920">
    <property type="entry name" value="LSM_dom_sf"/>
</dbReference>
<keyword evidence="13" id="KW-1185">Reference proteome</keyword>
<dbReference type="Gene3D" id="2.30.30.60">
    <property type="match status" value="1"/>
</dbReference>
<sequence>MKESGVFSFLKVSMYGDNISIGKLSISTQAMYNFVWIIIKVIFILIVMYLIVKLGNKIINRYVSRQKNFRISLNDKRAKTIGAILKSVLRYSVYFFGIFTIITVISPKVGVTGLTFAGIGGVAVGLGAQSIIKDIINGFFILFEDQFSVGDYISIDDKSGIVESMELRVTKIRDFNGDLHIIPNGLISKVTNHSKGSIRITVDVEVSYDEDIQKVIEIMTQLCEDFAKENSSITQAPTVQGITNIKDNRVTIRVAGKAKAMTQWDMEMKLRREIGETLKKENIKTPYLVIKNLKGE</sequence>
<dbReference type="InterPro" id="IPR045276">
    <property type="entry name" value="YbiO_bact"/>
</dbReference>
<feature type="domain" description="Mechanosensitive ion channel MscS" evidence="8">
    <location>
        <begin position="131"/>
        <end position="195"/>
    </location>
</feature>
<comment type="similarity">
    <text evidence="2">Belongs to the MscS (TC 1.A.23) family.</text>
</comment>
<evidence type="ECO:0000256" key="5">
    <source>
        <dbReference type="ARBA" id="ARBA00022989"/>
    </source>
</evidence>
<dbReference type="InterPro" id="IPR049278">
    <property type="entry name" value="MS_channel_C"/>
</dbReference>
<dbReference type="PANTHER" id="PTHR30460">
    <property type="entry name" value="MODERATE CONDUCTANCE MECHANOSENSITIVE CHANNEL YBIO"/>
    <property type="match status" value="1"/>
</dbReference>
<dbReference type="GO" id="GO:0005886">
    <property type="term" value="C:plasma membrane"/>
    <property type="evidence" value="ECO:0007669"/>
    <property type="project" value="UniProtKB-SubCell"/>
</dbReference>
<evidence type="ECO:0000313" key="10">
    <source>
        <dbReference type="EMBL" id="OAA93149.1"/>
    </source>
</evidence>
<dbReference type="EMBL" id="LITQ01000015">
    <property type="protein sequence ID" value="OAA93149.1"/>
    <property type="molecule type" value="Genomic_DNA"/>
</dbReference>
<evidence type="ECO:0000313" key="11">
    <source>
        <dbReference type="EMBL" id="OBR90893.1"/>
    </source>
</evidence>
<keyword evidence="3" id="KW-1003">Cell membrane</keyword>
<dbReference type="Pfam" id="PF00924">
    <property type="entry name" value="MS_channel_2nd"/>
    <property type="match status" value="1"/>
</dbReference>
<feature type="transmembrane region" description="Helical" evidence="7">
    <location>
        <begin position="34"/>
        <end position="52"/>
    </location>
</feature>
<dbReference type="InterPro" id="IPR023408">
    <property type="entry name" value="MscS_beta-dom_sf"/>
</dbReference>
<dbReference type="PATRIC" id="fig|1705578.3.peg.854"/>
<dbReference type="GO" id="GO:0008381">
    <property type="term" value="F:mechanosensitive monoatomic ion channel activity"/>
    <property type="evidence" value="ECO:0007669"/>
    <property type="project" value="InterPro"/>
</dbReference>
<feature type="transmembrane region" description="Helical" evidence="7">
    <location>
        <begin position="111"/>
        <end position="132"/>
    </location>
</feature>